<dbReference type="PANTHER" id="PTHR44137:SF23">
    <property type="entry name" value="CHAPERONE DNAJ-DOMAIN SUPERFAMILY PROTEIN"/>
    <property type="match status" value="1"/>
</dbReference>
<dbReference type="Gene3D" id="1.10.287.110">
    <property type="entry name" value="DnaJ domain"/>
    <property type="match status" value="1"/>
</dbReference>
<gene>
    <name evidence="4" type="primary">LOC104727912</name>
</gene>
<evidence type="ECO:0000313" key="3">
    <source>
        <dbReference type="Proteomes" id="UP000694864"/>
    </source>
</evidence>
<feature type="compositionally biased region" description="Basic and acidic residues" evidence="1">
    <location>
        <begin position="534"/>
        <end position="550"/>
    </location>
</feature>
<feature type="compositionally biased region" description="Polar residues" evidence="1">
    <location>
        <begin position="135"/>
        <end position="158"/>
    </location>
</feature>
<dbReference type="RefSeq" id="XP_010445273.1">
    <property type="nucleotide sequence ID" value="XM_010446971.1"/>
</dbReference>
<feature type="compositionally biased region" description="Low complexity" evidence="1">
    <location>
        <begin position="510"/>
        <end position="526"/>
    </location>
</feature>
<reference evidence="4" key="2">
    <citation type="submission" date="2025-08" db="UniProtKB">
        <authorList>
            <consortium name="RefSeq"/>
        </authorList>
    </citation>
    <scope>IDENTIFICATION</scope>
    <source>
        <tissue evidence="4">Leaf</tissue>
    </source>
</reference>
<dbReference type="SUPFAM" id="SSF46565">
    <property type="entry name" value="Chaperone J-domain"/>
    <property type="match status" value="1"/>
</dbReference>
<dbReference type="InterPro" id="IPR036869">
    <property type="entry name" value="J_dom_sf"/>
</dbReference>
<dbReference type="CDD" id="cd06257">
    <property type="entry name" value="DnaJ"/>
    <property type="match status" value="1"/>
</dbReference>
<dbReference type="Pfam" id="PF00226">
    <property type="entry name" value="DnaJ"/>
    <property type="match status" value="1"/>
</dbReference>
<dbReference type="PANTHER" id="PTHR44137">
    <property type="entry name" value="BNAC03G44070D PROTEIN"/>
    <property type="match status" value="1"/>
</dbReference>
<dbReference type="Proteomes" id="UP000694864">
    <property type="component" value="Chromosome 11"/>
</dbReference>
<feature type="compositionally biased region" description="Polar residues" evidence="1">
    <location>
        <begin position="307"/>
        <end position="327"/>
    </location>
</feature>
<dbReference type="SMART" id="SM00271">
    <property type="entry name" value="DnaJ"/>
    <property type="match status" value="1"/>
</dbReference>
<feature type="region of interest" description="Disordered" evidence="1">
    <location>
        <begin position="424"/>
        <end position="491"/>
    </location>
</feature>
<dbReference type="GeneID" id="104727912"/>
<feature type="compositionally biased region" description="Low complexity" evidence="1">
    <location>
        <begin position="480"/>
        <end position="491"/>
    </location>
</feature>
<dbReference type="PRINTS" id="PR00625">
    <property type="entry name" value="JDOMAIN"/>
</dbReference>
<keyword evidence="3" id="KW-1185">Reference proteome</keyword>
<name>A0ABM0US02_CAMSA</name>
<organism evidence="3 4">
    <name type="scientific">Camelina sativa</name>
    <name type="common">False flax</name>
    <name type="synonym">Myagrum sativum</name>
    <dbReference type="NCBI Taxonomy" id="90675"/>
    <lineage>
        <taxon>Eukaryota</taxon>
        <taxon>Viridiplantae</taxon>
        <taxon>Streptophyta</taxon>
        <taxon>Embryophyta</taxon>
        <taxon>Tracheophyta</taxon>
        <taxon>Spermatophyta</taxon>
        <taxon>Magnoliopsida</taxon>
        <taxon>eudicotyledons</taxon>
        <taxon>Gunneridae</taxon>
        <taxon>Pentapetalae</taxon>
        <taxon>rosids</taxon>
        <taxon>malvids</taxon>
        <taxon>Brassicales</taxon>
        <taxon>Brassicaceae</taxon>
        <taxon>Camelineae</taxon>
        <taxon>Camelina</taxon>
    </lineage>
</organism>
<feature type="domain" description="J" evidence="2">
    <location>
        <begin position="66"/>
        <end position="130"/>
    </location>
</feature>
<accession>A0ABM0US02</accession>
<dbReference type="PROSITE" id="PS50076">
    <property type="entry name" value="DNAJ_2"/>
    <property type="match status" value="1"/>
</dbReference>
<sequence length="550" mass="58152">MECNKDEARRAMDIAEKRVSEKDYNGAKKFANKAQVLYPNLDGLQQVLMMIDVYISATNKINGEADLYGVLGVDPLADDGAVKRQYKKLALLLHPDKNKFKGAEGAFKLVSQAWCLLSDKVKRSGYDQKRKSKDANTGMQKPPNTTHKPAPHNGNQNARGGVDPSAGATNDHKPASGMPKPPNSHKPAASSNGNQNARGGVDPSAGATSNHKPASGMPKPPNPHKPASHSGNQNARGGVDPSAKAKSDHKPASGMPKPPNSHKPATSSNGNQNARGGVDPSAGATNDHKPASGMPKPPNPHKPAACSNGNQSARGSVYPSTGATSNHKPACGMPKPLNPHKPSSSSGHQNARHRVDLSPKPWSYAPAPADSSKQHTDSMLFWTICNRCTTKSPYVTGFCHIKPVHCLICGQVFSATQVVKPVNCSSSPQQQQNSSQNKATNKSTNGASSSVRNSSPSAAQKTPQASAKSQATNKNTNGASSSHRVSSPSVSATVKIPQVNVLRPVVNLSSSPQLQQQQQWSAQNTSGGKVLKKPRAEKVLKKPREMGDKK</sequence>
<evidence type="ECO:0000256" key="1">
    <source>
        <dbReference type="SAM" id="MobiDB-lite"/>
    </source>
</evidence>
<feature type="compositionally biased region" description="Polar residues" evidence="1">
    <location>
        <begin position="460"/>
        <end position="479"/>
    </location>
</feature>
<evidence type="ECO:0000313" key="4">
    <source>
        <dbReference type="RefSeq" id="XP_010445273.1"/>
    </source>
</evidence>
<protein>
    <submittedName>
        <fullName evidence="4">Polycystic kidney disease protein 1-like 3</fullName>
    </submittedName>
</protein>
<dbReference type="InterPro" id="IPR001623">
    <property type="entry name" value="DnaJ_domain"/>
</dbReference>
<feature type="region of interest" description="Disordered" evidence="1">
    <location>
        <begin position="510"/>
        <end position="550"/>
    </location>
</feature>
<evidence type="ECO:0000259" key="2">
    <source>
        <dbReference type="PROSITE" id="PS50076"/>
    </source>
</evidence>
<reference evidence="3" key="1">
    <citation type="journal article" date="2014" name="Nat. Commun.">
        <title>The emerging biofuel crop Camelina sativa retains a highly undifferentiated hexaploid genome structure.</title>
        <authorList>
            <person name="Kagale S."/>
            <person name="Koh C."/>
            <person name="Nixon J."/>
            <person name="Bollina V."/>
            <person name="Clarke W.E."/>
            <person name="Tuteja R."/>
            <person name="Spillane C."/>
            <person name="Robinson S.J."/>
            <person name="Links M.G."/>
            <person name="Clarke C."/>
            <person name="Higgins E.E."/>
            <person name="Huebert T."/>
            <person name="Sharpe A.G."/>
            <person name="Parkin I.A."/>
        </authorList>
    </citation>
    <scope>NUCLEOTIDE SEQUENCE [LARGE SCALE GENOMIC DNA]</scope>
    <source>
        <strain evidence="3">cv. DH55</strain>
    </source>
</reference>
<feature type="compositionally biased region" description="Polar residues" evidence="1">
    <location>
        <begin position="263"/>
        <end position="274"/>
    </location>
</feature>
<proteinExistence type="predicted"/>
<feature type="region of interest" description="Disordered" evidence="1">
    <location>
        <begin position="125"/>
        <end position="375"/>
    </location>
</feature>
<feature type="compositionally biased region" description="Low complexity" evidence="1">
    <location>
        <begin position="425"/>
        <end position="459"/>
    </location>
</feature>